<dbReference type="InterPro" id="IPR058767">
    <property type="entry name" value="MCM8_N"/>
</dbReference>
<evidence type="ECO:0000313" key="11">
    <source>
        <dbReference type="RefSeq" id="XP_017031572.1"/>
    </source>
</evidence>
<dbReference type="PROSITE" id="PS50051">
    <property type="entry name" value="MCM_2"/>
    <property type="match status" value="1"/>
</dbReference>
<dbReference type="Pfam" id="PF26065">
    <property type="entry name" value="MCM8_N"/>
    <property type="match status" value="1"/>
</dbReference>
<evidence type="ECO:0000256" key="5">
    <source>
        <dbReference type="ARBA" id="ARBA00023125"/>
    </source>
</evidence>
<feature type="compositionally biased region" description="Low complexity" evidence="8">
    <location>
        <begin position="52"/>
        <end position="63"/>
    </location>
</feature>
<evidence type="ECO:0000256" key="8">
    <source>
        <dbReference type="SAM" id="MobiDB-lite"/>
    </source>
</evidence>
<reference evidence="11" key="1">
    <citation type="submission" date="2025-08" db="UniProtKB">
        <authorList>
            <consortium name="RefSeq"/>
        </authorList>
    </citation>
    <scope>IDENTIFICATION</scope>
    <source>
        <strain evidence="11">14028-0561.14</strain>
        <tissue evidence="11">Whole fly</tissue>
    </source>
</reference>
<dbReference type="InterPro" id="IPR033762">
    <property type="entry name" value="MCM_OB"/>
</dbReference>
<dbReference type="PANTHER" id="PTHR11630:SF47">
    <property type="entry name" value="DNA HELICASE MCM8"/>
    <property type="match status" value="1"/>
</dbReference>
<dbReference type="GO" id="GO:0017116">
    <property type="term" value="F:single-stranded DNA helicase activity"/>
    <property type="evidence" value="ECO:0007669"/>
    <property type="project" value="TreeGrafter"/>
</dbReference>
<keyword evidence="5 7" id="KW-0238">DNA-binding</keyword>
<evidence type="ECO:0000256" key="6">
    <source>
        <dbReference type="ARBA" id="ARBA00023242"/>
    </source>
</evidence>
<evidence type="ECO:0000256" key="7">
    <source>
        <dbReference type="RuleBase" id="RU004070"/>
    </source>
</evidence>
<dbReference type="InterPro" id="IPR001208">
    <property type="entry name" value="MCM_dom"/>
</dbReference>
<evidence type="ECO:0000256" key="4">
    <source>
        <dbReference type="ARBA" id="ARBA00022840"/>
    </source>
</evidence>
<dbReference type="PRINTS" id="PR01657">
    <property type="entry name" value="MCMFAMILY"/>
</dbReference>
<feature type="region of interest" description="Disordered" evidence="8">
    <location>
        <begin position="1"/>
        <end position="78"/>
    </location>
</feature>
<evidence type="ECO:0000259" key="9">
    <source>
        <dbReference type="PROSITE" id="PS50051"/>
    </source>
</evidence>
<dbReference type="Gene3D" id="2.20.28.10">
    <property type="match status" value="1"/>
</dbReference>
<protein>
    <submittedName>
        <fullName evidence="11">DNA replication licensing factor REC</fullName>
    </submittedName>
</protein>
<dbReference type="PANTHER" id="PTHR11630">
    <property type="entry name" value="DNA REPLICATION LICENSING FACTOR MCM FAMILY MEMBER"/>
    <property type="match status" value="1"/>
</dbReference>
<dbReference type="GO" id="GO:0005524">
    <property type="term" value="F:ATP binding"/>
    <property type="evidence" value="ECO:0007669"/>
    <property type="project" value="UniProtKB-KW"/>
</dbReference>
<dbReference type="CDD" id="cd22247">
    <property type="entry name" value="MCM8_WHD"/>
    <property type="match status" value="1"/>
</dbReference>
<dbReference type="GO" id="GO:0006310">
    <property type="term" value="P:DNA recombination"/>
    <property type="evidence" value="ECO:0007669"/>
    <property type="project" value="UniProtKB-ARBA"/>
</dbReference>
<name>A0A6P4IRH6_DROKI</name>
<dbReference type="OrthoDB" id="422555at2759"/>
<gene>
    <name evidence="11" type="primary">rec</name>
</gene>
<dbReference type="Gene3D" id="3.40.50.300">
    <property type="entry name" value="P-loop containing nucleotide triphosphate hydrolases"/>
    <property type="match status" value="1"/>
</dbReference>
<evidence type="ECO:0000313" key="10">
    <source>
        <dbReference type="Proteomes" id="UP001652661"/>
    </source>
</evidence>
<dbReference type="Proteomes" id="UP001652661">
    <property type="component" value="Chromosome 3R"/>
</dbReference>
<dbReference type="Pfam" id="PF17855">
    <property type="entry name" value="MCM_lid"/>
    <property type="match status" value="1"/>
</dbReference>
<dbReference type="Pfam" id="PF25051">
    <property type="entry name" value="WHD_MCM8"/>
    <property type="match status" value="1"/>
</dbReference>
<comment type="similarity">
    <text evidence="2 7">Belongs to the MCM family.</text>
</comment>
<comment type="subcellular location">
    <subcellularLocation>
        <location evidence="1">Nucleus</location>
    </subcellularLocation>
</comment>
<proteinExistence type="inferred from homology"/>
<dbReference type="InterPro" id="IPR041562">
    <property type="entry name" value="MCM_lid"/>
</dbReference>
<dbReference type="SUPFAM" id="SSF50249">
    <property type="entry name" value="Nucleic acid-binding proteins"/>
    <property type="match status" value="1"/>
</dbReference>
<dbReference type="GO" id="GO:0003697">
    <property type="term" value="F:single-stranded DNA binding"/>
    <property type="evidence" value="ECO:0007669"/>
    <property type="project" value="TreeGrafter"/>
</dbReference>
<dbReference type="RefSeq" id="XP_017031572.1">
    <property type="nucleotide sequence ID" value="XM_017176083.2"/>
</dbReference>
<sequence length="897" mass="98417">MNPPPTRGRAPSRFVRGRGRGGGAYRPYFYFRRNGRVIPARGNRQPNREQPDTGAAATADPPANRQPRGWNRASSKRGRDANLDCSFLRPENYAAPEDGLQVQSIAVDNPRAYPGWRLYFLRDNYEEGNELARRIMAVEAHFQRNPHDYDLVRARDRGFFSLPADGILKDAQLMDMWPGLADDLREHPLRTLSTLSLAMHTVVTNHLLDANETTVSVVSTAEQYIPPLQTHVRKIYVRPEKFVAVEAMSEISHDRVDTLFAVRGIITNVGEPGYSLAWQAFRCTRCQMVMAMRQRGTFQPRPYLCKRQECVAREGFLALRSSPYTRLVIRQIIRLEESSLAQVHDYESSLPGEMDVELRHDLVDAVRVGQEVVVTGVLKLQELGEDASSADASNQMRAYLKAVSVMDSASIQQEFSESDLEAIAVINAEPNSFKLLVQSIAPEVYGHELPKAACLLSLLGGSGRPQAEPINVLLVGDPGIGKTKILQSCAQITERGAHVSGKRGAHSAQRLGVTFAGRNKRVLQAGALMVSSGGGHCTLDDVDKLASKQAVLLQCMQSGELNLPLAGAFASFPAKSSIIACANPQRGQYDEGRYLLQNIHIAPALLREFHLVYVLLDKPSTDRDMSLTAHVRALHAGAKKRARIAARYALKPKMSESMCQATFHVTAAGADENSIKAEDDNDSIMQQDYDLDRRLELLPEDGDVDLLPPILIKKFVAYARQQVSPLLNEEACHDIMRFFLEIQQGGAQENGESSQIGAGQLLGLIHLSQARARLDLSHVVNSQHVRDVIALLTESITQTSLKVGGDLRLGPSGSGARGGVIGGGGGGGGKGAQLRNFLQMLQRRSAALGRRIFEFEELKEIGARAGILTGISQLVETANMGGYLLMKGANMYEVVPD</sequence>
<dbReference type="Pfam" id="PF00493">
    <property type="entry name" value="MCM"/>
    <property type="match status" value="1"/>
</dbReference>
<keyword evidence="4 7" id="KW-0067">ATP-binding</keyword>
<organism evidence="10 11">
    <name type="scientific">Drosophila kikkawai</name>
    <name type="common">Fruit fly</name>
    <dbReference type="NCBI Taxonomy" id="30033"/>
    <lineage>
        <taxon>Eukaryota</taxon>
        <taxon>Metazoa</taxon>
        <taxon>Ecdysozoa</taxon>
        <taxon>Arthropoda</taxon>
        <taxon>Hexapoda</taxon>
        <taxon>Insecta</taxon>
        <taxon>Pterygota</taxon>
        <taxon>Neoptera</taxon>
        <taxon>Endopterygota</taxon>
        <taxon>Diptera</taxon>
        <taxon>Brachycera</taxon>
        <taxon>Muscomorpha</taxon>
        <taxon>Ephydroidea</taxon>
        <taxon>Drosophilidae</taxon>
        <taxon>Drosophila</taxon>
        <taxon>Sophophora</taxon>
    </lineage>
</organism>
<dbReference type="InterPro" id="IPR027417">
    <property type="entry name" value="P-loop_NTPase"/>
</dbReference>
<dbReference type="Gene3D" id="2.40.50.140">
    <property type="entry name" value="Nucleic acid-binding proteins"/>
    <property type="match status" value="1"/>
</dbReference>
<evidence type="ECO:0000256" key="3">
    <source>
        <dbReference type="ARBA" id="ARBA00022741"/>
    </source>
</evidence>
<keyword evidence="3 7" id="KW-0547">Nucleotide-binding</keyword>
<evidence type="ECO:0000256" key="2">
    <source>
        <dbReference type="ARBA" id="ARBA00008010"/>
    </source>
</evidence>
<keyword evidence="6" id="KW-0539">Nucleus</keyword>
<dbReference type="Pfam" id="PF17207">
    <property type="entry name" value="MCM_OB"/>
    <property type="match status" value="1"/>
</dbReference>
<feature type="domain" description="MCM C-terminal AAA(+) ATPase" evidence="9">
    <location>
        <begin position="432"/>
        <end position="631"/>
    </location>
</feature>
<dbReference type="SUPFAM" id="SSF52540">
    <property type="entry name" value="P-loop containing nucleoside triphosphate hydrolases"/>
    <property type="match status" value="1"/>
</dbReference>
<dbReference type="InterPro" id="IPR056875">
    <property type="entry name" value="MCM8/REC_WHD"/>
</dbReference>
<evidence type="ECO:0000256" key="1">
    <source>
        <dbReference type="ARBA" id="ARBA00004123"/>
    </source>
</evidence>
<dbReference type="AlphaFoldDB" id="A0A6P4IRH6"/>
<dbReference type="SMART" id="SM00350">
    <property type="entry name" value="MCM"/>
    <property type="match status" value="1"/>
</dbReference>
<dbReference type="InterPro" id="IPR012340">
    <property type="entry name" value="NA-bd_OB-fold"/>
</dbReference>
<dbReference type="InterPro" id="IPR031327">
    <property type="entry name" value="MCM"/>
</dbReference>
<keyword evidence="10" id="KW-1185">Reference proteome</keyword>
<dbReference type="GO" id="GO:0042555">
    <property type="term" value="C:MCM complex"/>
    <property type="evidence" value="ECO:0007669"/>
    <property type="project" value="TreeGrafter"/>
</dbReference>
<accession>A0A6P4IRH6</accession>
<dbReference type="GO" id="GO:0005634">
    <property type="term" value="C:nucleus"/>
    <property type="evidence" value="ECO:0007669"/>
    <property type="project" value="UniProtKB-SubCell"/>
</dbReference>